<dbReference type="InterPro" id="IPR028082">
    <property type="entry name" value="Peripla_BP_I"/>
</dbReference>
<gene>
    <name evidence="1" type="ORF">GGR23_003782</name>
</gene>
<organism evidence="1 2">
    <name type="scientific">Gellertiella hungarica</name>
    <dbReference type="NCBI Taxonomy" id="1572859"/>
    <lineage>
        <taxon>Bacteria</taxon>
        <taxon>Pseudomonadati</taxon>
        <taxon>Pseudomonadota</taxon>
        <taxon>Alphaproteobacteria</taxon>
        <taxon>Hyphomicrobiales</taxon>
        <taxon>Rhizobiaceae</taxon>
        <taxon>Gellertiella</taxon>
    </lineage>
</organism>
<sequence>MGTARMGSTGISRGARWVFPVLGLLLAGCQTKDFVPASSGSKVPAATTAQQPAQAANQTFGAGAVRVGFLAIKRQNQSLRQADSDYRSGAAFAVNRLGGDAVQLIVREVPEAPAAISDGAAALGRQGVSFMLTTARGPEVDTVKAGLGGRPVPILSFQPNGTAVPESAHSFLSSQTDGLVEGASFAMAEGSSQAIVLYASPAEKPAAERVSAELRSFGAGVAPPVDVSGGSVSGRSIEAWNKVDMVVIMPGVKAPGDVIRRTDEQKPPRPGRRIVLADGMPQADMSHPKLTGSIACRFGQEVQARIGKSYLANSGMPASTDVGYGFDAMAMAIGLVNRWGEQAFSPEAMMAPEGFSGSLGVFRLEKAGHVRRTCDIFKIANGSYMFFQRAPSTL</sequence>
<dbReference type="RefSeq" id="WP_246365844.1">
    <property type="nucleotide sequence ID" value="NZ_JACIEZ010000010.1"/>
</dbReference>
<dbReference type="Proteomes" id="UP000528286">
    <property type="component" value="Unassembled WGS sequence"/>
</dbReference>
<evidence type="ECO:0008006" key="3">
    <source>
        <dbReference type="Google" id="ProtNLM"/>
    </source>
</evidence>
<accession>A0A7W6NML0</accession>
<evidence type="ECO:0000313" key="1">
    <source>
        <dbReference type="EMBL" id="MBB4066565.1"/>
    </source>
</evidence>
<dbReference type="AlphaFoldDB" id="A0A7W6NML0"/>
<comment type="caution">
    <text evidence="1">The sequence shown here is derived from an EMBL/GenBank/DDBJ whole genome shotgun (WGS) entry which is preliminary data.</text>
</comment>
<dbReference type="PROSITE" id="PS51257">
    <property type="entry name" value="PROKAR_LIPOPROTEIN"/>
    <property type="match status" value="1"/>
</dbReference>
<name>A0A7W6NML0_9HYPH</name>
<proteinExistence type="predicted"/>
<protein>
    <recommendedName>
        <fullName evidence="3">Leucine-binding protein domain-containing protein</fullName>
    </recommendedName>
</protein>
<keyword evidence="2" id="KW-1185">Reference proteome</keyword>
<reference evidence="1 2" key="1">
    <citation type="submission" date="2020-08" db="EMBL/GenBank/DDBJ databases">
        <title>Genomic Encyclopedia of Type Strains, Phase IV (KMG-IV): sequencing the most valuable type-strain genomes for metagenomic binning, comparative biology and taxonomic classification.</title>
        <authorList>
            <person name="Goeker M."/>
        </authorList>
    </citation>
    <scope>NUCLEOTIDE SEQUENCE [LARGE SCALE GENOMIC DNA]</scope>
    <source>
        <strain evidence="1 2">DSM 29853</strain>
    </source>
</reference>
<evidence type="ECO:0000313" key="2">
    <source>
        <dbReference type="Proteomes" id="UP000528286"/>
    </source>
</evidence>
<dbReference type="SUPFAM" id="SSF53822">
    <property type="entry name" value="Periplasmic binding protein-like I"/>
    <property type="match status" value="1"/>
</dbReference>
<dbReference type="EMBL" id="JACIEZ010000010">
    <property type="protein sequence ID" value="MBB4066565.1"/>
    <property type="molecule type" value="Genomic_DNA"/>
</dbReference>